<sequence length="1065" mass="119933">MSKNGPLNELWAFDLENLQWNQINQYGDVPPCRYRFAYKKFIDQSGSLKFAVFGGSLGNGLDNNLFILNVANFTWQKQKNNGADIKKYRGATMEYYNGCLYVAGGDVNNVLYSETSYPNLFWKYDLSLQKWYNLTNTISWYQNRYLSGSAIYNDFYYLFYGWSDQIDGDVNTVDRVDLSDPSYKWTKASINELKNYYLIPRDSFGFTSNDNKFYIFGGYNDYISIGNSLIELDLSISPITYQTLSIERLDPIPRMHHSLVLISTNLYLFGGVNKNTYLNDLWLYDSISDSWSIVTAKGAAPSARASHAAASQGKVFLIWGGETIDGYVNDMYKFEPSSKVWTEIIPDSSSFPSKRKGACMVVDIPYVYIFGGLTDTGASNELWSFDIGKNEWELIDYNGKVPSAAYPTCEVITQNNTKFIYAMYGYTDGSAPLGSIYAFSVESKTWIKIYDPAPDIPYSNRAGAAIKYLNNKVLVIGGEEWSTDPRKDVYFFDLSKQKTLQIGALPEFYYNGASVYFKNHVYMHAGGSVIGSTMRNAIAKNSFFFLDISCSYGKICGSVCSIGTYASNNDCLLCPEGTYNDAIGQSSCIKCPEGTYNPTKAASDVRQCLPCANGWFSDIEGAVYCKECPSGSYCLTGSSYPSSSKLELISESQQPDLYKADIDKLNLGVEIGLSILIISVCFSLIFLIFLRKHRNHMTAWDLYDDMHNRKIGQNIILHKNGFGGIFSLIFIFISLFIIYDSILEYSLNNIIETKALVPIVSVQYEISEFTANIEITAKFHQYGGSCSEIANKCSSSISIITSDLTYYSIKFKCSKSEDNSCIITTNCYNCVINTGAYIYYNLHEIQSFASAISLNVTSESSIPNEMSSVYQNLLPSNGTIFRGYHESNFSLNMIPSVFQSYTLEWPRKITGYHISIDNPPLPGSQCSIVDLPFTAGLKLKVILDKSESSLYTTRDISKTFMILVSSLLGSVFGVMEVVGGVMKFFEEIESEMLEKIKNRNNWKDVKDNRKHLGIELNKQECVEEENEEGGEMEKLKGLGPVNTRHNSLVETPRFIEKLYELNKDF</sequence>
<keyword evidence="1" id="KW-0880">Kelch repeat</keyword>
<evidence type="ECO:0000256" key="3">
    <source>
        <dbReference type="SAM" id="Phobius"/>
    </source>
</evidence>
<feature type="transmembrane region" description="Helical" evidence="3">
    <location>
        <begin position="671"/>
        <end position="690"/>
    </location>
</feature>
<keyword evidence="6" id="KW-1185">Reference proteome</keyword>
<dbReference type="InterPro" id="IPR011641">
    <property type="entry name" value="Tyr-kin_ephrin_A/B_rcpt-like"/>
</dbReference>
<evidence type="ECO:0000313" key="6">
    <source>
        <dbReference type="Proteomes" id="UP001162131"/>
    </source>
</evidence>
<evidence type="ECO:0000256" key="2">
    <source>
        <dbReference type="ARBA" id="ARBA00022737"/>
    </source>
</evidence>
<keyword evidence="3" id="KW-1133">Transmembrane helix</keyword>
<dbReference type="InterPro" id="IPR009030">
    <property type="entry name" value="Growth_fac_rcpt_cys_sf"/>
</dbReference>
<accession>A0AAU9IQU1</accession>
<dbReference type="PANTHER" id="PTHR46093:SF18">
    <property type="entry name" value="FIBRONECTIN TYPE-III DOMAIN-CONTAINING PROTEIN"/>
    <property type="match status" value="1"/>
</dbReference>
<dbReference type="Proteomes" id="UP001162131">
    <property type="component" value="Unassembled WGS sequence"/>
</dbReference>
<dbReference type="InterPro" id="IPR006652">
    <property type="entry name" value="Kelch_1"/>
</dbReference>
<protein>
    <recommendedName>
        <fullName evidence="4">Tyrosine-protein kinase ephrin type A/B receptor-like domain-containing protein</fullName>
    </recommendedName>
</protein>
<evidence type="ECO:0000259" key="4">
    <source>
        <dbReference type="Pfam" id="PF07699"/>
    </source>
</evidence>
<keyword evidence="3" id="KW-0812">Transmembrane</keyword>
<dbReference type="SMART" id="SM00612">
    <property type="entry name" value="Kelch"/>
    <property type="match status" value="2"/>
</dbReference>
<dbReference type="Gene3D" id="2.10.50.10">
    <property type="entry name" value="Tumor Necrosis Factor Receptor, subunit A, domain 2"/>
    <property type="match status" value="1"/>
</dbReference>
<dbReference type="InterPro" id="IPR015915">
    <property type="entry name" value="Kelch-typ_b-propeller"/>
</dbReference>
<dbReference type="Gene3D" id="2.120.10.80">
    <property type="entry name" value="Kelch-type beta propeller"/>
    <property type="match status" value="3"/>
</dbReference>
<reference evidence="5" key="1">
    <citation type="submission" date="2021-09" db="EMBL/GenBank/DDBJ databases">
        <authorList>
            <consortium name="AG Swart"/>
            <person name="Singh M."/>
            <person name="Singh A."/>
            <person name="Seah K."/>
            <person name="Emmerich C."/>
        </authorList>
    </citation>
    <scope>NUCLEOTIDE SEQUENCE</scope>
    <source>
        <strain evidence="5">ATCC30299</strain>
    </source>
</reference>
<dbReference type="SMART" id="SM01411">
    <property type="entry name" value="Ephrin_rec_like"/>
    <property type="match status" value="2"/>
</dbReference>
<evidence type="ECO:0000313" key="5">
    <source>
        <dbReference type="EMBL" id="CAG9315592.1"/>
    </source>
</evidence>
<dbReference type="EMBL" id="CAJZBQ010000014">
    <property type="protein sequence ID" value="CAG9315592.1"/>
    <property type="molecule type" value="Genomic_DNA"/>
</dbReference>
<evidence type="ECO:0000256" key="1">
    <source>
        <dbReference type="ARBA" id="ARBA00022441"/>
    </source>
</evidence>
<dbReference type="SUPFAM" id="SSF57184">
    <property type="entry name" value="Growth factor receptor domain"/>
    <property type="match status" value="1"/>
</dbReference>
<proteinExistence type="predicted"/>
<dbReference type="Pfam" id="PF07699">
    <property type="entry name" value="Ephrin_rec_like"/>
    <property type="match status" value="1"/>
</dbReference>
<dbReference type="SUPFAM" id="SSF50965">
    <property type="entry name" value="Galactose oxidase, central domain"/>
    <property type="match status" value="1"/>
</dbReference>
<feature type="transmembrane region" description="Helical" evidence="3">
    <location>
        <begin position="716"/>
        <end position="739"/>
    </location>
</feature>
<comment type="caution">
    <text evidence="5">The sequence shown here is derived from an EMBL/GenBank/DDBJ whole genome shotgun (WGS) entry which is preliminary data.</text>
</comment>
<dbReference type="PANTHER" id="PTHR46093">
    <property type="entry name" value="ACYL-COA-BINDING DOMAIN-CONTAINING PROTEIN 5"/>
    <property type="match status" value="1"/>
</dbReference>
<gene>
    <name evidence="5" type="ORF">BSTOLATCC_MIC14346</name>
</gene>
<dbReference type="InterPro" id="IPR011043">
    <property type="entry name" value="Gal_Oxase/kelch_b-propeller"/>
</dbReference>
<dbReference type="AlphaFoldDB" id="A0AAU9IQU1"/>
<dbReference type="Pfam" id="PF24681">
    <property type="entry name" value="Kelch_KLHDC2_KLHL20_DRC7"/>
    <property type="match status" value="2"/>
</dbReference>
<feature type="domain" description="Tyrosine-protein kinase ephrin type A/B receptor-like" evidence="4">
    <location>
        <begin position="563"/>
        <end position="608"/>
    </location>
</feature>
<organism evidence="5 6">
    <name type="scientific">Blepharisma stoltei</name>
    <dbReference type="NCBI Taxonomy" id="1481888"/>
    <lineage>
        <taxon>Eukaryota</taxon>
        <taxon>Sar</taxon>
        <taxon>Alveolata</taxon>
        <taxon>Ciliophora</taxon>
        <taxon>Postciliodesmatophora</taxon>
        <taxon>Heterotrichea</taxon>
        <taxon>Heterotrichida</taxon>
        <taxon>Blepharismidae</taxon>
        <taxon>Blepharisma</taxon>
    </lineage>
</organism>
<keyword evidence="2" id="KW-0677">Repeat</keyword>
<dbReference type="SUPFAM" id="SSF117281">
    <property type="entry name" value="Kelch motif"/>
    <property type="match status" value="2"/>
</dbReference>
<dbReference type="CDD" id="cd00185">
    <property type="entry name" value="TNFRSF"/>
    <property type="match status" value="1"/>
</dbReference>
<keyword evidence="3" id="KW-0472">Membrane</keyword>
<name>A0AAU9IQU1_9CILI</name>